<feature type="domain" description="HTH marR-type" evidence="2">
    <location>
        <begin position="7"/>
        <end position="137"/>
    </location>
</feature>
<dbReference type="SMART" id="SM00347">
    <property type="entry name" value="HTH_MARR"/>
    <property type="match status" value="1"/>
</dbReference>
<name>D1BFW6_SANKS</name>
<dbReference type="GO" id="GO:0003700">
    <property type="term" value="F:DNA-binding transcription factor activity"/>
    <property type="evidence" value="ECO:0007669"/>
    <property type="project" value="InterPro"/>
</dbReference>
<proteinExistence type="predicted"/>
<dbReference type="InterPro" id="IPR039422">
    <property type="entry name" value="MarR/SlyA-like"/>
</dbReference>
<dbReference type="GO" id="GO:0006950">
    <property type="term" value="P:response to stress"/>
    <property type="evidence" value="ECO:0007669"/>
    <property type="project" value="TreeGrafter"/>
</dbReference>
<keyword evidence="4" id="KW-1185">Reference proteome</keyword>
<accession>D1BFW6</accession>
<dbReference type="Proteomes" id="UP000000322">
    <property type="component" value="Chromosome"/>
</dbReference>
<dbReference type="CDD" id="cd00090">
    <property type="entry name" value="HTH_ARSR"/>
    <property type="match status" value="1"/>
</dbReference>
<reference evidence="3 4" key="1">
    <citation type="journal article" date="2009" name="Stand. Genomic Sci.">
        <title>Complete genome sequence of Sanguibacter keddieii type strain (ST-74).</title>
        <authorList>
            <person name="Ivanova N."/>
            <person name="Sikorski J."/>
            <person name="Sims D."/>
            <person name="Brettin T."/>
            <person name="Detter J.C."/>
            <person name="Han C."/>
            <person name="Lapidus A."/>
            <person name="Copeland A."/>
            <person name="Glavina Del Rio T."/>
            <person name="Nolan M."/>
            <person name="Chen F."/>
            <person name="Lucas S."/>
            <person name="Tice H."/>
            <person name="Cheng J.F."/>
            <person name="Bruce D."/>
            <person name="Goodwin L."/>
            <person name="Pitluck S."/>
            <person name="Pati A."/>
            <person name="Mavromatis K."/>
            <person name="Chen A."/>
            <person name="Palaniappan K."/>
            <person name="D'haeseleer P."/>
            <person name="Chain P."/>
            <person name="Bristow J."/>
            <person name="Eisen J.A."/>
            <person name="Markowitz V."/>
            <person name="Hugenholtz P."/>
            <person name="Goker M."/>
            <person name="Pukall R."/>
            <person name="Klenk H.P."/>
            <person name="Kyrpides N.C."/>
        </authorList>
    </citation>
    <scope>NUCLEOTIDE SEQUENCE [LARGE SCALE GENOMIC DNA]</scope>
    <source>
        <strain evidence="4">ATCC 51767 / DSM 10542 / NCFB 3025 / ST-74</strain>
    </source>
</reference>
<evidence type="ECO:0000256" key="1">
    <source>
        <dbReference type="SAM" id="MobiDB-lite"/>
    </source>
</evidence>
<dbReference type="EMBL" id="CP001819">
    <property type="protein sequence ID" value="ACZ21477.1"/>
    <property type="molecule type" value="Genomic_DNA"/>
</dbReference>
<organism evidence="3 4">
    <name type="scientific">Sanguibacter keddieii (strain ATCC 51767 / DSM 10542 / NCFB 3025 / ST-74)</name>
    <dbReference type="NCBI Taxonomy" id="446469"/>
    <lineage>
        <taxon>Bacteria</taxon>
        <taxon>Bacillati</taxon>
        <taxon>Actinomycetota</taxon>
        <taxon>Actinomycetes</taxon>
        <taxon>Micrococcales</taxon>
        <taxon>Sanguibacteraceae</taxon>
        <taxon>Sanguibacter</taxon>
    </lineage>
</organism>
<dbReference type="PANTHER" id="PTHR33164:SF43">
    <property type="entry name" value="HTH-TYPE TRANSCRIPTIONAL REPRESSOR YETL"/>
    <property type="match status" value="1"/>
</dbReference>
<dbReference type="RefSeq" id="WP_012866546.1">
    <property type="nucleotide sequence ID" value="NC_013521.1"/>
</dbReference>
<dbReference type="Gene3D" id="1.10.10.10">
    <property type="entry name" value="Winged helix-like DNA-binding domain superfamily/Winged helix DNA-binding domain"/>
    <property type="match status" value="1"/>
</dbReference>
<evidence type="ECO:0000313" key="3">
    <source>
        <dbReference type="EMBL" id="ACZ21477.1"/>
    </source>
</evidence>
<dbReference type="PANTHER" id="PTHR33164">
    <property type="entry name" value="TRANSCRIPTIONAL REGULATOR, MARR FAMILY"/>
    <property type="match status" value="1"/>
</dbReference>
<dbReference type="PROSITE" id="PS50995">
    <property type="entry name" value="HTH_MARR_2"/>
    <property type="match status" value="1"/>
</dbReference>
<dbReference type="AlphaFoldDB" id="D1BFW6"/>
<dbReference type="InterPro" id="IPR036388">
    <property type="entry name" value="WH-like_DNA-bd_sf"/>
</dbReference>
<dbReference type="KEGG" id="ske:Sked_15420"/>
<evidence type="ECO:0000313" key="4">
    <source>
        <dbReference type="Proteomes" id="UP000000322"/>
    </source>
</evidence>
<dbReference type="InterPro" id="IPR000835">
    <property type="entry name" value="HTH_MarR-typ"/>
</dbReference>
<evidence type="ECO:0000259" key="2">
    <source>
        <dbReference type="PROSITE" id="PS50995"/>
    </source>
</evidence>
<feature type="region of interest" description="Disordered" evidence="1">
    <location>
        <begin position="137"/>
        <end position="158"/>
    </location>
</feature>
<dbReference type="Pfam" id="PF12802">
    <property type="entry name" value="MarR_2"/>
    <property type="match status" value="1"/>
</dbReference>
<dbReference type="SUPFAM" id="SSF46785">
    <property type="entry name" value="Winged helix' DNA-binding domain"/>
    <property type="match status" value="1"/>
</dbReference>
<dbReference type="eggNOG" id="COG1846">
    <property type="taxonomic scope" value="Bacteria"/>
</dbReference>
<dbReference type="STRING" id="446469.Sked_15420"/>
<protein>
    <submittedName>
        <fullName evidence="3">Transcriptional regulator</fullName>
    </submittedName>
</protein>
<dbReference type="InterPro" id="IPR036390">
    <property type="entry name" value="WH_DNA-bd_sf"/>
</dbReference>
<gene>
    <name evidence="3" type="ordered locus">Sked_15420</name>
</gene>
<sequence>MPDDPSSWATGRLISHVARGLERRWNNHLDGWGLNHASLPVLLHLLRGGHSQREIATLSNVTEQTMSRTVARLERLGYVARTPDPTDARRQVVHLTDAGRTVAAEAARPEQGEAIASAGLSPEQLASLREILVDMVRAQAPDTQSPETQAPDAEADAR</sequence>
<dbReference type="HOGENOM" id="CLU_083287_10_0_11"/>
<dbReference type="InterPro" id="IPR011991">
    <property type="entry name" value="ArsR-like_HTH"/>
</dbReference>